<gene>
    <name evidence="2" type="ORF">AQJ91_23310</name>
</gene>
<feature type="region of interest" description="Disordered" evidence="1">
    <location>
        <begin position="1"/>
        <end position="22"/>
    </location>
</feature>
<dbReference type="EMBL" id="LMXB01000058">
    <property type="protein sequence ID" value="KUO18800.1"/>
    <property type="molecule type" value="Genomic_DNA"/>
</dbReference>
<keyword evidence="3" id="KW-1185">Reference proteome</keyword>
<evidence type="ECO:0000313" key="2">
    <source>
        <dbReference type="EMBL" id="KUO18800.1"/>
    </source>
</evidence>
<comment type="caution">
    <text evidence="2">The sequence shown here is derived from an EMBL/GenBank/DDBJ whole genome shotgun (WGS) entry which is preliminary data.</text>
</comment>
<dbReference type="Proteomes" id="UP000053260">
    <property type="component" value="Unassembled WGS sequence"/>
</dbReference>
<accession>A0A124IEN0</accession>
<proteinExistence type="predicted"/>
<protein>
    <submittedName>
        <fullName evidence="2">Uncharacterized protein</fullName>
    </submittedName>
</protein>
<reference evidence="2 3" key="1">
    <citation type="submission" date="2015-10" db="EMBL/GenBank/DDBJ databases">
        <title>Draft genome sequence of Streptomyces sp. RV15, isolated from a marine sponge.</title>
        <authorList>
            <person name="Ruckert C."/>
            <person name="Abdelmohsen U.R."/>
            <person name="Winkler A."/>
            <person name="Hentschel U."/>
            <person name="Kalinowski J."/>
            <person name="Kampfer P."/>
            <person name="Glaeser S."/>
        </authorList>
    </citation>
    <scope>NUCLEOTIDE SEQUENCE [LARGE SCALE GENOMIC DNA]</scope>
    <source>
        <strain evidence="2 3">RV15</strain>
    </source>
</reference>
<evidence type="ECO:0000256" key="1">
    <source>
        <dbReference type="SAM" id="MobiDB-lite"/>
    </source>
</evidence>
<name>A0A124IEN0_9ACTN</name>
<organism evidence="2 3">
    <name type="scientific">Streptomyces dysideae</name>
    <dbReference type="NCBI Taxonomy" id="909626"/>
    <lineage>
        <taxon>Bacteria</taxon>
        <taxon>Bacillati</taxon>
        <taxon>Actinomycetota</taxon>
        <taxon>Actinomycetes</taxon>
        <taxon>Kitasatosporales</taxon>
        <taxon>Streptomycetaceae</taxon>
        <taxon>Streptomyces</taxon>
    </lineage>
</organism>
<dbReference type="AlphaFoldDB" id="A0A124IEN0"/>
<evidence type="ECO:0000313" key="3">
    <source>
        <dbReference type="Proteomes" id="UP000053260"/>
    </source>
</evidence>
<sequence length="118" mass="12974">MEEWPSISRISGRPTSSYSSLKRRMTLAERSSSLFSRVQTRPVFRPYTPLFLYAPLLLALVVLPRAVPPQDLDRVGVRRDRACIGIGRGGILTRLSVIPVSQPSATSCSVTVMSAASR</sequence>